<keyword evidence="3" id="KW-1185">Reference proteome</keyword>
<proteinExistence type="predicted"/>
<feature type="region of interest" description="Disordered" evidence="1">
    <location>
        <begin position="108"/>
        <end position="128"/>
    </location>
</feature>
<evidence type="ECO:0000256" key="1">
    <source>
        <dbReference type="SAM" id="MobiDB-lite"/>
    </source>
</evidence>
<sequence>MYSLCGNIKFDNYLNVGDVRVWLISCFLDFNRNSTGENVRVRDNWLAGDLTRDVGRQLWASHLILGCNLIYSTWHSNFLPPSLTVGEAQDFGPWIVRAESLVLMRDDSRITDQPPRGSGDTLSNTPPPWVTGGIVIQEPAGNAQPTTQVGSNVAFSSQLELAYVIDDRLKEAAEDADWEKALSSMEA</sequence>
<evidence type="ECO:0000313" key="3">
    <source>
        <dbReference type="Proteomes" id="UP001459277"/>
    </source>
</evidence>
<name>A0AAW2BND1_9ROSI</name>
<gene>
    <name evidence="2" type="ORF">SO802_031608</name>
</gene>
<dbReference type="EMBL" id="JAZDWU010000011">
    <property type="protein sequence ID" value="KAK9986657.1"/>
    <property type="molecule type" value="Genomic_DNA"/>
</dbReference>
<evidence type="ECO:0000313" key="2">
    <source>
        <dbReference type="EMBL" id="KAK9986657.1"/>
    </source>
</evidence>
<comment type="caution">
    <text evidence="2">The sequence shown here is derived from an EMBL/GenBank/DDBJ whole genome shotgun (WGS) entry which is preliminary data.</text>
</comment>
<reference evidence="2 3" key="1">
    <citation type="submission" date="2024-01" db="EMBL/GenBank/DDBJ databases">
        <title>A telomere-to-telomere, gap-free genome of sweet tea (Lithocarpus litseifolius).</title>
        <authorList>
            <person name="Zhou J."/>
        </authorList>
    </citation>
    <scope>NUCLEOTIDE SEQUENCE [LARGE SCALE GENOMIC DNA]</scope>
    <source>
        <strain evidence="2">Zhou-2022a</strain>
        <tissue evidence="2">Leaf</tissue>
    </source>
</reference>
<organism evidence="2 3">
    <name type="scientific">Lithocarpus litseifolius</name>
    <dbReference type="NCBI Taxonomy" id="425828"/>
    <lineage>
        <taxon>Eukaryota</taxon>
        <taxon>Viridiplantae</taxon>
        <taxon>Streptophyta</taxon>
        <taxon>Embryophyta</taxon>
        <taxon>Tracheophyta</taxon>
        <taxon>Spermatophyta</taxon>
        <taxon>Magnoliopsida</taxon>
        <taxon>eudicotyledons</taxon>
        <taxon>Gunneridae</taxon>
        <taxon>Pentapetalae</taxon>
        <taxon>rosids</taxon>
        <taxon>fabids</taxon>
        <taxon>Fagales</taxon>
        <taxon>Fagaceae</taxon>
        <taxon>Lithocarpus</taxon>
    </lineage>
</organism>
<protein>
    <submittedName>
        <fullName evidence="2">Uncharacterized protein</fullName>
    </submittedName>
</protein>
<accession>A0AAW2BND1</accession>
<dbReference type="AlphaFoldDB" id="A0AAW2BND1"/>
<dbReference type="Proteomes" id="UP001459277">
    <property type="component" value="Unassembled WGS sequence"/>
</dbReference>